<organism evidence="10 11">
    <name type="scientific">Ciona intestinalis</name>
    <name type="common">Transparent sea squirt</name>
    <name type="synonym">Ascidia intestinalis</name>
    <dbReference type="NCBI Taxonomy" id="7719"/>
    <lineage>
        <taxon>Eukaryota</taxon>
        <taxon>Metazoa</taxon>
        <taxon>Chordata</taxon>
        <taxon>Tunicata</taxon>
        <taxon>Ascidiacea</taxon>
        <taxon>Phlebobranchia</taxon>
        <taxon>Cionidae</taxon>
        <taxon>Ciona</taxon>
    </lineage>
</organism>
<keyword evidence="11" id="KW-1185">Reference proteome</keyword>
<dbReference type="Proteomes" id="UP000008144">
    <property type="component" value="Chromosome 2"/>
</dbReference>
<evidence type="ECO:0000256" key="4">
    <source>
        <dbReference type="ARBA" id="ARBA00022525"/>
    </source>
</evidence>
<evidence type="ECO:0000256" key="8">
    <source>
        <dbReference type="SAM" id="SignalP"/>
    </source>
</evidence>
<keyword evidence="6" id="KW-1015">Disulfide bond</keyword>
<dbReference type="SMART" id="SM00737">
    <property type="entry name" value="ML"/>
    <property type="match status" value="1"/>
</dbReference>
<feature type="domain" description="MD-2-related lipid-recognition" evidence="9">
    <location>
        <begin position="20"/>
        <end position="146"/>
    </location>
</feature>
<dbReference type="InterPro" id="IPR003172">
    <property type="entry name" value="ML_dom"/>
</dbReference>
<dbReference type="GO" id="GO:0015918">
    <property type="term" value="P:sterol transport"/>
    <property type="evidence" value="ECO:0000318"/>
    <property type="project" value="GO_Central"/>
</dbReference>
<comment type="subcellular location">
    <subcellularLocation>
        <location evidence="1">Secreted</location>
    </subcellularLocation>
</comment>
<dbReference type="Pfam" id="PF02221">
    <property type="entry name" value="E1_DerP2_DerF2"/>
    <property type="match status" value="1"/>
</dbReference>
<evidence type="ECO:0000256" key="3">
    <source>
        <dbReference type="ARBA" id="ARBA00021477"/>
    </source>
</evidence>
<name>F6TKD8_CIOIN</name>
<sequence length="150" mass="16063">MKSLALFAALLVLGECAITYKDCGSVAGKITGITVSNCTTSPCQLKKGGNYTVNVTFATKEASDNAFAYVKGILDGIAVPFPLPNPDACMDPNSQIKCPLKNNQTYLYSATLPVSKEYPDVKVVVKWELQDAKTNGNDLFCFETPIVVVG</sequence>
<dbReference type="CDD" id="cd00916">
    <property type="entry name" value="Npc2_like"/>
    <property type="match status" value="1"/>
</dbReference>
<dbReference type="STRING" id="7719.ENSCINP00000021760"/>
<dbReference type="GO" id="GO:0032367">
    <property type="term" value="P:intracellular cholesterol transport"/>
    <property type="evidence" value="ECO:0007669"/>
    <property type="project" value="InterPro"/>
</dbReference>
<dbReference type="PANTHER" id="PTHR11306">
    <property type="entry name" value="NIEMANN PICK TYPE C2 PROTEIN NPC2-RELATED"/>
    <property type="match status" value="1"/>
</dbReference>
<dbReference type="GO" id="GO:0005576">
    <property type="term" value="C:extracellular region"/>
    <property type="evidence" value="ECO:0007669"/>
    <property type="project" value="UniProtKB-SubCell"/>
</dbReference>
<dbReference type="InterPro" id="IPR014756">
    <property type="entry name" value="Ig_E-set"/>
</dbReference>
<reference evidence="10" key="2">
    <citation type="journal article" date="2008" name="Genome Biol.">
        <title>Improved genome assembly and evidence-based global gene model set for the chordate Ciona intestinalis: new insight into intron and operon populations.</title>
        <authorList>
            <person name="Satou Y."/>
            <person name="Mineta K."/>
            <person name="Ogasawara M."/>
            <person name="Sasakura Y."/>
            <person name="Shoguchi E."/>
            <person name="Ueno K."/>
            <person name="Yamada L."/>
            <person name="Matsumoto J."/>
            <person name="Wasserscheid J."/>
            <person name="Dewar K."/>
            <person name="Wiley G.B."/>
            <person name="Macmil S.L."/>
            <person name="Roe B.A."/>
            <person name="Zeller R.W."/>
            <person name="Hastings K.E."/>
            <person name="Lemaire P."/>
            <person name="Lindquist E."/>
            <person name="Endo T."/>
            <person name="Hotta K."/>
            <person name="Inaba K."/>
        </authorList>
    </citation>
    <scope>NUCLEOTIDE SEQUENCE [LARGE SCALE GENOMIC DNA]</scope>
    <source>
        <strain evidence="10">wild type</strain>
    </source>
</reference>
<dbReference type="SUPFAM" id="SSF81296">
    <property type="entry name" value="E set domains"/>
    <property type="match status" value="1"/>
</dbReference>
<keyword evidence="4" id="KW-0964">Secreted</keyword>
<accession>F6TKD8</accession>
<dbReference type="InterPro" id="IPR033916">
    <property type="entry name" value="ML_Npc2-like"/>
</dbReference>
<dbReference type="AlphaFoldDB" id="F6TKD8"/>
<feature type="chain" id="PRO_5003342562" description="NPC intracellular cholesterol transporter 2" evidence="8">
    <location>
        <begin position="17"/>
        <end position="150"/>
    </location>
</feature>
<reference evidence="10" key="4">
    <citation type="submission" date="2025-09" db="UniProtKB">
        <authorList>
            <consortium name="Ensembl"/>
        </authorList>
    </citation>
    <scope>IDENTIFICATION</scope>
</reference>
<comment type="similarity">
    <text evidence="2">Belongs to the NPC2 family.</text>
</comment>
<keyword evidence="5 8" id="KW-0732">Signal</keyword>
<evidence type="ECO:0000256" key="5">
    <source>
        <dbReference type="ARBA" id="ARBA00022729"/>
    </source>
</evidence>
<protein>
    <recommendedName>
        <fullName evidence="3">NPC intracellular cholesterol transporter 2</fullName>
    </recommendedName>
    <alternativeName>
        <fullName evidence="7">Epididymal secretory protein E1</fullName>
    </alternativeName>
</protein>
<dbReference type="InterPro" id="IPR039670">
    <property type="entry name" value="NPC2-like"/>
</dbReference>
<evidence type="ECO:0000256" key="7">
    <source>
        <dbReference type="ARBA" id="ARBA00032516"/>
    </source>
</evidence>
<reference evidence="10" key="3">
    <citation type="submission" date="2025-08" db="UniProtKB">
        <authorList>
            <consortium name="Ensembl"/>
        </authorList>
    </citation>
    <scope>IDENTIFICATION</scope>
</reference>
<evidence type="ECO:0000313" key="11">
    <source>
        <dbReference type="Proteomes" id="UP000008144"/>
    </source>
</evidence>
<dbReference type="GeneTree" id="ENSGT00390000006223"/>
<reference evidence="11" key="1">
    <citation type="journal article" date="2002" name="Science">
        <title>The draft genome of Ciona intestinalis: insights into chordate and vertebrate origins.</title>
        <authorList>
            <person name="Dehal P."/>
            <person name="Satou Y."/>
            <person name="Campbell R.K."/>
            <person name="Chapman J."/>
            <person name="Degnan B."/>
            <person name="De Tomaso A."/>
            <person name="Davidson B."/>
            <person name="Di Gregorio A."/>
            <person name="Gelpke M."/>
            <person name="Goodstein D.M."/>
            <person name="Harafuji N."/>
            <person name="Hastings K.E."/>
            <person name="Ho I."/>
            <person name="Hotta K."/>
            <person name="Huang W."/>
            <person name="Kawashima T."/>
            <person name="Lemaire P."/>
            <person name="Martinez D."/>
            <person name="Meinertzhagen I.A."/>
            <person name="Necula S."/>
            <person name="Nonaka M."/>
            <person name="Putnam N."/>
            <person name="Rash S."/>
            <person name="Saiga H."/>
            <person name="Satake M."/>
            <person name="Terry A."/>
            <person name="Yamada L."/>
            <person name="Wang H.G."/>
            <person name="Awazu S."/>
            <person name="Azumi K."/>
            <person name="Boore J."/>
            <person name="Branno M."/>
            <person name="Chin-Bow S."/>
            <person name="DeSantis R."/>
            <person name="Doyle S."/>
            <person name="Francino P."/>
            <person name="Keys D.N."/>
            <person name="Haga S."/>
            <person name="Hayashi H."/>
            <person name="Hino K."/>
            <person name="Imai K.S."/>
            <person name="Inaba K."/>
            <person name="Kano S."/>
            <person name="Kobayashi K."/>
            <person name="Kobayashi M."/>
            <person name="Lee B.I."/>
            <person name="Makabe K.W."/>
            <person name="Manohar C."/>
            <person name="Matassi G."/>
            <person name="Medina M."/>
            <person name="Mochizuki Y."/>
            <person name="Mount S."/>
            <person name="Morishita T."/>
            <person name="Miura S."/>
            <person name="Nakayama A."/>
            <person name="Nishizaka S."/>
            <person name="Nomoto H."/>
            <person name="Ohta F."/>
            <person name="Oishi K."/>
            <person name="Rigoutsos I."/>
            <person name="Sano M."/>
            <person name="Sasaki A."/>
            <person name="Sasakura Y."/>
            <person name="Shoguchi E."/>
            <person name="Shin-i T."/>
            <person name="Spagnuolo A."/>
            <person name="Stainier D."/>
            <person name="Suzuki M.M."/>
            <person name="Tassy O."/>
            <person name="Takatori N."/>
            <person name="Tokuoka M."/>
            <person name="Yagi K."/>
            <person name="Yoshizaki F."/>
            <person name="Wada S."/>
            <person name="Zhang C."/>
            <person name="Hyatt P.D."/>
            <person name="Larimer F."/>
            <person name="Detter C."/>
            <person name="Doggett N."/>
            <person name="Glavina T."/>
            <person name="Hawkins T."/>
            <person name="Richardson P."/>
            <person name="Lucas S."/>
            <person name="Kohara Y."/>
            <person name="Levine M."/>
            <person name="Satoh N."/>
            <person name="Rokhsar D.S."/>
        </authorList>
    </citation>
    <scope>NUCLEOTIDE SEQUENCE [LARGE SCALE GENOMIC DNA]</scope>
</reference>
<dbReference type="FunFam" id="2.60.40.770:FF:000001">
    <property type="entry name" value="NPC intracellular cholesterol transporter 2"/>
    <property type="match status" value="1"/>
</dbReference>
<evidence type="ECO:0000259" key="9">
    <source>
        <dbReference type="SMART" id="SM00737"/>
    </source>
</evidence>
<dbReference type="OMA" id="QNLFCWE"/>
<evidence type="ECO:0000256" key="6">
    <source>
        <dbReference type="ARBA" id="ARBA00023157"/>
    </source>
</evidence>
<evidence type="ECO:0000256" key="2">
    <source>
        <dbReference type="ARBA" id="ARBA00006370"/>
    </source>
</evidence>
<dbReference type="PANTHER" id="PTHR11306:SF68">
    <property type="entry name" value="NPC INTRACELLULAR CHOLESTEROL TRANSPORTER 2"/>
    <property type="match status" value="1"/>
</dbReference>
<dbReference type="EMBL" id="EAAA01001549">
    <property type="status" value="NOT_ANNOTATED_CDS"/>
    <property type="molecule type" value="Genomic_DNA"/>
</dbReference>
<dbReference type="Ensembl" id="ENSCINT00000022006.2">
    <property type="protein sequence ID" value="ENSCINP00000021760.2"/>
    <property type="gene ID" value="ENSCING00000011377.2"/>
</dbReference>
<feature type="signal peptide" evidence="8">
    <location>
        <begin position="1"/>
        <end position="16"/>
    </location>
</feature>
<evidence type="ECO:0000313" key="10">
    <source>
        <dbReference type="Ensembl" id="ENSCINP00000021760.2"/>
    </source>
</evidence>
<dbReference type="FunCoup" id="F6TKD8">
    <property type="interactions" value="9"/>
</dbReference>
<dbReference type="GO" id="GO:0032934">
    <property type="term" value="F:sterol binding"/>
    <property type="evidence" value="ECO:0000318"/>
    <property type="project" value="GO_Central"/>
</dbReference>
<proteinExistence type="inferred from homology"/>
<dbReference type="InParanoid" id="F6TKD8"/>
<dbReference type="Gene3D" id="2.60.40.770">
    <property type="match status" value="1"/>
</dbReference>
<dbReference type="HOGENOM" id="CLU_109192_1_0_1"/>
<evidence type="ECO:0000256" key="1">
    <source>
        <dbReference type="ARBA" id="ARBA00004613"/>
    </source>
</evidence>